<dbReference type="Proteomes" id="UP001322664">
    <property type="component" value="Chromosome"/>
</dbReference>
<organism evidence="1 2">
    <name type="scientific">Lysinibacillus louembei</name>
    <dbReference type="NCBI Taxonomy" id="1470088"/>
    <lineage>
        <taxon>Bacteria</taxon>
        <taxon>Bacillati</taxon>
        <taxon>Bacillota</taxon>
        <taxon>Bacilli</taxon>
        <taxon>Bacillales</taxon>
        <taxon>Bacillaceae</taxon>
        <taxon>Lysinibacillus</taxon>
    </lineage>
</organism>
<dbReference type="EMBL" id="CP137624">
    <property type="protein sequence ID" value="WPK12110.1"/>
    <property type="molecule type" value="Genomic_DNA"/>
</dbReference>
<protein>
    <submittedName>
        <fullName evidence="1">Uncharacterized protein</fullName>
    </submittedName>
</protein>
<keyword evidence="2" id="KW-1185">Reference proteome</keyword>
<name>A0ABZ0RZ08_9BACI</name>
<gene>
    <name evidence="1" type="ORF">R6U77_00030</name>
</gene>
<dbReference type="RefSeq" id="WP_319836915.1">
    <property type="nucleotide sequence ID" value="NZ_CP137624.1"/>
</dbReference>
<sequence>MEVEWLLKNFQLFIIYIIVRTKFKTEKSEADMVERKKDGEKLSKEMQRYRNKLIAKYFPRIILENGEGVLFQQFLWPEARKARLAAIDILVQEKLKEKEEKQKMK</sequence>
<proteinExistence type="predicted"/>
<evidence type="ECO:0000313" key="2">
    <source>
        <dbReference type="Proteomes" id="UP001322664"/>
    </source>
</evidence>
<evidence type="ECO:0000313" key="1">
    <source>
        <dbReference type="EMBL" id="WPK12110.1"/>
    </source>
</evidence>
<reference evidence="1 2" key="1">
    <citation type="submission" date="2023-09" db="EMBL/GenBank/DDBJ databases">
        <authorList>
            <person name="Page C.A."/>
            <person name="Perez-Diaz I.M."/>
        </authorList>
    </citation>
    <scope>NUCLEOTIDE SEQUENCE [LARGE SCALE GENOMIC DNA]</scope>
    <source>
        <strain evidence="1 2">Ll15</strain>
    </source>
</reference>
<accession>A0ABZ0RZ08</accession>